<organism evidence="1 2">
    <name type="scientific">Endosaccharibacter trunci</name>
    <dbReference type="NCBI Taxonomy" id="2812733"/>
    <lineage>
        <taxon>Bacteria</taxon>
        <taxon>Pseudomonadati</taxon>
        <taxon>Pseudomonadota</taxon>
        <taxon>Alphaproteobacteria</taxon>
        <taxon>Acetobacterales</taxon>
        <taxon>Acetobacteraceae</taxon>
        <taxon>Endosaccharibacter</taxon>
    </lineage>
</organism>
<protein>
    <submittedName>
        <fullName evidence="1">Uncharacterized protein</fullName>
    </submittedName>
</protein>
<proteinExistence type="predicted"/>
<evidence type="ECO:0000313" key="1">
    <source>
        <dbReference type="EMBL" id="MCQ8278879.1"/>
    </source>
</evidence>
<dbReference type="EMBL" id="JAMSKV010000008">
    <property type="protein sequence ID" value="MCQ8278879.1"/>
    <property type="molecule type" value="Genomic_DNA"/>
</dbReference>
<dbReference type="Proteomes" id="UP001524587">
    <property type="component" value="Unassembled WGS sequence"/>
</dbReference>
<gene>
    <name evidence="1" type="ORF">NFI95_10510</name>
</gene>
<name>A0ABT1W7L5_9PROT</name>
<comment type="caution">
    <text evidence="1">The sequence shown here is derived from an EMBL/GenBank/DDBJ whole genome shotgun (WGS) entry which is preliminary data.</text>
</comment>
<keyword evidence="2" id="KW-1185">Reference proteome</keyword>
<accession>A0ABT1W7L5</accession>
<reference evidence="1 2" key="1">
    <citation type="submission" date="2022-06" db="EMBL/GenBank/DDBJ databases">
        <title>Endosaccharibacter gen. nov., sp. nov., endophytic bacteria isolated from sugarcane.</title>
        <authorList>
            <person name="Pitiwittayakul N."/>
            <person name="Yukphan P."/>
            <person name="Charoenyingcharoen P."/>
            <person name="Tanasupawat S."/>
        </authorList>
    </citation>
    <scope>NUCLEOTIDE SEQUENCE [LARGE SCALE GENOMIC DNA]</scope>
    <source>
        <strain evidence="1 2">KSS8</strain>
    </source>
</reference>
<dbReference type="RefSeq" id="WP_422864359.1">
    <property type="nucleotide sequence ID" value="NZ_JAMSKV010000008.1"/>
</dbReference>
<evidence type="ECO:0000313" key="2">
    <source>
        <dbReference type="Proteomes" id="UP001524587"/>
    </source>
</evidence>
<sequence>MADMNHRWLEKYPELGRGPISTEPYISPEYYEREREKIFIGSGADLNEATKVTACSGRRT</sequence>